<gene>
    <name evidence="1" type="ORF">UW53_C0005G0011</name>
</gene>
<dbReference type="Proteomes" id="UP000034087">
    <property type="component" value="Unassembled WGS sequence"/>
</dbReference>
<evidence type="ECO:0000313" key="2">
    <source>
        <dbReference type="Proteomes" id="UP000034087"/>
    </source>
</evidence>
<protein>
    <submittedName>
        <fullName evidence="1">Uncharacterized protein</fullName>
    </submittedName>
</protein>
<evidence type="ECO:0000313" key="1">
    <source>
        <dbReference type="EMBL" id="KKT59928.1"/>
    </source>
</evidence>
<dbReference type="AlphaFoldDB" id="A0A0G1ILY4"/>
<reference evidence="1 2" key="1">
    <citation type="journal article" date="2015" name="Nature">
        <title>rRNA introns, odd ribosomes, and small enigmatic genomes across a large radiation of phyla.</title>
        <authorList>
            <person name="Brown C.T."/>
            <person name="Hug L.A."/>
            <person name="Thomas B.C."/>
            <person name="Sharon I."/>
            <person name="Castelle C.J."/>
            <person name="Singh A."/>
            <person name="Wilkins M.J."/>
            <person name="Williams K.H."/>
            <person name="Banfield J.F."/>
        </authorList>
    </citation>
    <scope>NUCLEOTIDE SEQUENCE [LARGE SCALE GENOMIC DNA]</scope>
</reference>
<proteinExistence type="predicted"/>
<dbReference type="EMBL" id="LCIR01000005">
    <property type="protein sequence ID" value="KKT59928.1"/>
    <property type="molecule type" value="Genomic_DNA"/>
</dbReference>
<organism evidence="1 2">
    <name type="scientific">Candidatus Giovannonibacteria bacterium GW2011_GWA1_44_25</name>
    <dbReference type="NCBI Taxonomy" id="1618645"/>
    <lineage>
        <taxon>Bacteria</taxon>
        <taxon>Candidatus Giovannoniibacteriota</taxon>
    </lineage>
</organism>
<comment type="caution">
    <text evidence="1">The sequence shown here is derived from an EMBL/GenBank/DDBJ whole genome shotgun (WGS) entry which is preliminary data.</text>
</comment>
<name>A0A0G1ILY4_9BACT</name>
<accession>A0A0G1ILY4</accession>
<sequence length="76" mass="8586">MKDLIKKVIEREMERRLDIDSYLRNTQEILRALPEALAEAIVTECFENSGNHGKLCACGKCLLKAVDEGQIVDLHS</sequence>